<dbReference type="SUPFAM" id="SSF46785">
    <property type="entry name" value="Winged helix' DNA-binding domain"/>
    <property type="match status" value="1"/>
</dbReference>
<comment type="caution">
    <text evidence="6">The sequence shown here is derived from an EMBL/GenBank/DDBJ whole genome shotgun (WGS) entry which is preliminary data.</text>
</comment>
<keyword evidence="3" id="KW-0238">DNA-binding</keyword>
<dbReference type="PANTHER" id="PTHR30419">
    <property type="entry name" value="HTH-TYPE TRANSCRIPTIONAL REGULATOR YBHD"/>
    <property type="match status" value="1"/>
</dbReference>
<dbReference type="PROSITE" id="PS50931">
    <property type="entry name" value="HTH_LYSR"/>
    <property type="match status" value="1"/>
</dbReference>
<dbReference type="Gene3D" id="1.10.10.10">
    <property type="entry name" value="Winged helix-like DNA-binding domain superfamily/Winged helix DNA-binding domain"/>
    <property type="match status" value="1"/>
</dbReference>
<accession>A0ABP8GQN7</accession>
<keyword evidence="7" id="KW-1185">Reference proteome</keyword>
<evidence type="ECO:0000313" key="7">
    <source>
        <dbReference type="Proteomes" id="UP001501671"/>
    </source>
</evidence>
<dbReference type="InterPro" id="IPR050950">
    <property type="entry name" value="HTH-type_LysR_regulators"/>
</dbReference>
<feature type="domain" description="HTH lysR-type" evidence="5">
    <location>
        <begin position="11"/>
        <end position="68"/>
    </location>
</feature>
<gene>
    <name evidence="6" type="ORF">GCM10023144_14070</name>
</gene>
<dbReference type="Pfam" id="PF03466">
    <property type="entry name" value="LysR_substrate"/>
    <property type="match status" value="1"/>
</dbReference>
<dbReference type="InterPro" id="IPR005119">
    <property type="entry name" value="LysR_subst-bd"/>
</dbReference>
<protein>
    <submittedName>
        <fullName evidence="6">LysR family transcriptional regulator</fullName>
    </submittedName>
</protein>
<evidence type="ECO:0000259" key="5">
    <source>
        <dbReference type="PROSITE" id="PS50931"/>
    </source>
</evidence>
<evidence type="ECO:0000256" key="3">
    <source>
        <dbReference type="ARBA" id="ARBA00023125"/>
    </source>
</evidence>
<dbReference type="PRINTS" id="PR00039">
    <property type="entry name" value="HTHLYSR"/>
</dbReference>
<dbReference type="InterPro" id="IPR000847">
    <property type="entry name" value="LysR_HTH_N"/>
</dbReference>
<dbReference type="Proteomes" id="UP001501671">
    <property type="component" value="Unassembled WGS sequence"/>
</dbReference>
<dbReference type="CDD" id="cd05466">
    <property type="entry name" value="PBP2_LTTR_substrate"/>
    <property type="match status" value="1"/>
</dbReference>
<organism evidence="6 7">
    <name type="scientific">Pigmentiphaga soli</name>
    <dbReference type="NCBI Taxonomy" id="1007095"/>
    <lineage>
        <taxon>Bacteria</taxon>
        <taxon>Pseudomonadati</taxon>
        <taxon>Pseudomonadota</taxon>
        <taxon>Betaproteobacteria</taxon>
        <taxon>Burkholderiales</taxon>
        <taxon>Alcaligenaceae</taxon>
        <taxon>Pigmentiphaga</taxon>
    </lineage>
</organism>
<evidence type="ECO:0000313" key="6">
    <source>
        <dbReference type="EMBL" id="GAA4328350.1"/>
    </source>
</evidence>
<evidence type="ECO:0000256" key="1">
    <source>
        <dbReference type="ARBA" id="ARBA00009437"/>
    </source>
</evidence>
<reference evidence="7" key="1">
    <citation type="journal article" date="2019" name="Int. J. Syst. Evol. Microbiol.">
        <title>The Global Catalogue of Microorganisms (GCM) 10K type strain sequencing project: providing services to taxonomists for standard genome sequencing and annotation.</title>
        <authorList>
            <consortium name="The Broad Institute Genomics Platform"/>
            <consortium name="The Broad Institute Genome Sequencing Center for Infectious Disease"/>
            <person name="Wu L."/>
            <person name="Ma J."/>
        </authorList>
    </citation>
    <scope>NUCLEOTIDE SEQUENCE [LARGE SCALE GENOMIC DNA]</scope>
    <source>
        <strain evidence="7">JCM 17666</strain>
    </source>
</reference>
<evidence type="ECO:0000256" key="4">
    <source>
        <dbReference type="ARBA" id="ARBA00023163"/>
    </source>
</evidence>
<dbReference type="RefSeq" id="WP_345247727.1">
    <property type="nucleotide sequence ID" value="NZ_BAABFO010000005.1"/>
</dbReference>
<dbReference type="InterPro" id="IPR036388">
    <property type="entry name" value="WH-like_DNA-bd_sf"/>
</dbReference>
<comment type="similarity">
    <text evidence="1">Belongs to the LysR transcriptional regulatory family.</text>
</comment>
<sequence>MDDTESLLARLRFRHLQMLDALERTGSLRAASGTLNVTQPALSKALKELEEVLGFALFQRTRRGLRRTAQGAVLVHGARLLIEELKHVRVEAHAAGPSGSVGAVLRLGAPQFVAISLVPGVIKLLAAQAPRVMVTLREGSVLHLFDVLLAGEVDALLTIYTPESLAAAAGKAVRYEKIADEDYAVIAHPSHPLTREATVPWERLAQEPWILNFRPSFNRQLLEQCFLRAGTLPPVPVVESDSPVTNVRLAAEGLGLTVVTGRTMREAERAGGIRRVRATPPMTPTALGMVYLPSAEAHPRIASLRAALLSLGAGGAAA</sequence>
<proteinExistence type="inferred from homology"/>
<dbReference type="InterPro" id="IPR036390">
    <property type="entry name" value="WH_DNA-bd_sf"/>
</dbReference>
<name>A0ABP8GQN7_9BURK</name>
<evidence type="ECO:0000256" key="2">
    <source>
        <dbReference type="ARBA" id="ARBA00023015"/>
    </source>
</evidence>
<dbReference type="SUPFAM" id="SSF53850">
    <property type="entry name" value="Periplasmic binding protein-like II"/>
    <property type="match status" value="1"/>
</dbReference>
<keyword evidence="2" id="KW-0805">Transcription regulation</keyword>
<dbReference type="Gene3D" id="3.40.190.10">
    <property type="entry name" value="Periplasmic binding protein-like II"/>
    <property type="match status" value="2"/>
</dbReference>
<dbReference type="EMBL" id="BAABFO010000005">
    <property type="protein sequence ID" value="GAA4328350.1"/>
    <property type="molecule type" value="Genomic_DNA"/>
</dbReference>
<dbReference type="PANTHER" id="PTHR30419:SF8">
    <property type="entry name" value="NITROGEN ASSIMILATION TRANSCRIPTIONAL ACTIVATOR-RELATED"/>
    <property type="match status" value="1"/>
</dbReference>
<keyword evidence="4" id="KW-0804">Transcription</keyword>
<dbReference type="Pfam" id="PF00126">
    <property type="entry name" value="HTH_1"/>
    <property type="match status" value="1"/>
</dbReference>